<dbReference type="InterPro" id="IPR036821">
    <property type="entry name" value="Peptide_deformylase_sf"/>
</dbReference>
<dbReference type="Gene3D" id="3.90.45.10">
    <property type="entry name" value="Peptide deformylase"/>
    <property type="match status" value="1"/>
</dbReference>
<comment type="catalytic activity">
    <reaction evidence="6">
        <text>N-terminal N-formyl-L-methionyl-[peptide] + H2O = N-terminal L-methionyl-[peptide] + formate</text>
        <dbReference type="Rhea" id="RHEA:24420"/>
        <dbReference type="Rhea" id="RHEA-COMP:10639"/>
        <dbReference type="Rhea" id="RHEA-COMP:10640"/>
        <dbReference type="ChEBI" id="CHEBI:15377"/>
        <dbReference type="ChEBI" id="CHEBI:15740"/>
        <dbReference type="ChEBI" id="CHEBI:49298"/>
        <dbReference type="ChEBI" id="CHEBI:64731"/>
        <dbReference type="EC" id="3.5.1.88"/>
    </reaction>
</comment>
<dbReference type="AlphaFoldDB" id="A0A1G9JGD1"/>
<dbReference type="CDD" id="cd00487">
    <property type="entry name" value="Pep_deformylase"/>
    <property type="match status" value="1"/>
</dbReference>
<dbReference type="GO" id="GO:0006412">
    <property type="term" value="P:translation"/>
    <property type="evidence" value="ECO:0007669"/>
    <property type="project" value="UniProtKB-UniRule"/>
</dbReference>
<dbReference type="Proteomes" id="UP000198654">
    <property type="component" value="Unassembled WGS sequence"/>
</dbReference>
<keyword evidence="8" id="KW-1185">Reference proteome</keyword>
<feature type="active site" evidence="6">
    <location>
        <position position="166"/>
    </location>
</feature>
<name>A0A1G9JGD1_9GAMM</name>
<dbReference type="PANTHER" id="PTHR10458:SF21">
    <property type="entry name" value="PEPTIDE DEFORMYLASE"/>
    <property type="match status" value="1"/>
</dbReference>
<feature type="binding site" evidence="6">
    <location>
        <position position="165"/>
    </location>
    <ligand>
        <name>Fe cation</name>
        <dbReference type="ChEBI" id="CHEBI:24875"/>
    </ligand>
</feature>
<keyword evidence="3 6" id="KW-0378">Hydrolase</keyword>
<dbReference type="PIRSF" id="PIRSF004749">
    <property type="entry name" value="Pep_def"/>
    <property type="match status" value="1"/>
</dbReference>
<comment type="function">
    <text evidence="6">Removes the formyl group from the N-terminal Met of newly synthesized proteins. Requires at least a dipeptide for an efficient rate of reaction. N-terminal L-methionine is a prerequisite for activity but the enzyme has broad specificity at other positions.</text>
</comment>
<dbReference type="HAMAP" id="MF_00163">
    <property type="entry name" value="Pep_deformylase"/>
    <property type="match status" value="1"/>
</dbReference>
<dbReference type="SUPFAM" id="SSF56420">
    <property type="entry name" value="Peptide deformylase"/>
    <property type="match status" value="1"/>
</dbReference>
<dbReference type="PRINTS" id="PR01576">
    <property type="entry name" value="PDEFORMYLASE"/>
</dbReference>
<protein>
    <recommendedName>
        <fullName evidence="6">Peptide deformylase</fullName>
        <shortName evidence="6">PDF</shortName>
        <ecNumber evidence="6">3.5.1.88</ecNumber>
    </recommendedName>
    <alternativeName>
        <fullName evidence="6">Polypeptide deformylase</fullName>
    </alternativeName>
</protein>
<keyword evidence="5 6" id="KW-0408">Iron</keyword>
<organism evidence="7 8">
    <name type="scientific">Modicisalibacter muralis</name>
    <dbReference type="NCBI Taxonomy" id="119000"/>
    <lineage>
        <taxon>Bacteria</taxon>
        <taxon>Pseudomonadati</taxon>
        <taxon>Pseudomonadota</taxon>
        <taxon>Gammaproteobacteria</taxon>
        <taxon>Oceanospirillales</taxon>
        <taxon>Halomonadaceae</taxon>
        <taxon>Modicisalibacter</taxon>
    </lineage>
</organism>
<dbReference type="InterPro" id="IPR023635">
    <property type="entry name" value="Peptide_deformylase"/>
</dbReference>
<dbReference type="Pfam" id="PF01327">
    <property type="entry name" value="Pep_deformylase"/>
    <property type="match status" value="1"/>
</dbReference>
<reference evidence="7 8" key="1">
    <citation type="submission" date="2016-10" db="EMBL/GenBank/DDBJ databases">
        <authorList>
            <person name="de Groot N.N."/>
        </authorList>
    </citation>
    <scope>NUCLEOTIDE SEQUENCE [LARGE SCALE GENOMIC DNA]</scope>
    <source>
        <strain evidence="7 8">DSM 14789</strain>
    </source>
</reference>
<evidence type="ECO:0000256" key="4">
    <source>
        <dbReference type="ARBA" id="ARBA00022917"/>
    </source>
</evidence>
<dbReference type="EMBL" id="FNGI01000003">
    <property type="protein sequence ID" value="SDL36352.1"/>
    <property type="molecule type" value="Genomic_DNA"/>
</dbReference>
<feature type="binding site" evidence="6">
    <location>
        <position position="123"/>
    </location>
    <ligand>
        <name>Fe cation</name>
        <dbReference type="ChEBI" id="CHEBI:24875"/>
    </ligand>
</feature>
<comment type="cofactor">
    <cofactor evidence="6">
        <name>Fe(2+)</name>
        <dbReference type="ChEBI" id="CHEBI:29033"/>
    </cofactor>
    <text evidence="6">Binds 1 Fe(2+) ion.</text>
</comment>
<sequence length="201" mass="22793">MMTRVTVPLPATAFYNMDNILALLHNGNFNAMAKLEILEFPDERLRTKAAPVDSVDDEVRTLVDDMLETMYDAPGIGLAATQVDVHRRVIVIDVSDDQSQPLVLINPEYTPIGDEREPMQEGCLSIPEYFAEVPRALCVNLKALDRDGQPYELEAEGLLAHCIQHEHDHLEGVLFVDYLSPLKRERIMKKMQKRHRQAQSA</sequence>
<dbReference type="FunFam" id="3.90.45.10:FF:000001">
    <property type="entry name" value="Peptide deformylase"/>
    <property type="match status" value="1"/>
</dbReference>
<comment type="similarity">
    <text evidence="1 6">Belongs to the polypeptide deformylase family.</text>
</comment>
<proteinExistence type="inferred from homology"/>
<evidence type="ECO:0000256" key="5">
    <source>
        <dbReference type="ARBA" id="ARBA00023004"/>
    </source>
</evidence>
<gene>
    <name evidence="6" type="primary">def</name>
    <name evidence="7" type="ORF">SAMN05661010_01445</name>
</gene>
<keyword evidence="2 6" id="KW-0479">Metal-binding</keyword>
<evidence type="ECO:0000256" key="1">
    <source>
        <dbReference type="ARBA" id="ARBA00010759"/>
    </source>
</evidence>
<evidence type="ECO:0000256" key="6">
    <source>
        <dbReference type="HAMAP-Rule" id="MF_00163"/>
    </source>
</evidence>
<evidence type="ECO:0000256" key="3">
    <source>
        <dbReference type="ARBA" id="ARBA00022801"/>
    </source>
</evidence>
<dbReference type="NCBIfam" id="TIGR00079">
    <property type="entry name" value="pept_deformyl"/>
    <property type="match status" value="1"/>
</dbReference>
<evidence type="ECO:0000313" key="7">
    <source>
        <dbReference type="EMBL" id="SDL36352.1"/>
    </source>
</evidence>
<dbReference type="PANTHER" id="PTHR10458">
    <property type="entry name" value="PEPTIDE DEFORMYLASE"/>
    <property type="match status" value="1"/>
</dbReference>
<dbReference type="STRING" id="119000.SAMN05661010_01445"/>
<dbReference type="GO" id="GO:0046872">
    <property type="term" value="F:metal ion binding"/>
    <property type="evidence" value="ECO:0007669"/>
    <property type="project" value="UniProtKB-KW"/>
</dbReference>
<evidence type="ECO:0000256" key="2">
    <source>
        <dbReference type="ARBA" id="ARBA00022723"/>
    </source>
</evidence>
<feature type="binding site" evidence="6">
    <location>
        <position position="169"/>
    </location>
    <ligand>
        <name>Fe cation</name>
        <dbReference type="ChEBI" id="CHEBI:24875"/>
    </ligand>
</feature>
<dbReference type="GO" id="GO:0042586">
    <property type="term" value="F:peptide deformylase activity"/>
    <property type="evidence" value="ECO:0007669"/>
    <property type="project" value="UniProtKB-UniRule"/>
</dbReference>
<dbReference type="EC" id="3.5.1.88" evidence="6"/>
<keyword evidence="4 6" id="KW-0648">Protein biosynthesis</keyword>
<evidence type="ECO:0000313" key="8">
    <source>
        <dbReference type="Proteomes" id="UP000198654"/>
    </source>
</evidence>
<dbReference type="NCBIfam" id="NF001159">
    <property type="entry name" value="PRK00150.1-3"/>
    <property type="match status" value="1"/>
</dbReference>
<accession>A0A1G9JGD1</accession>